<organism evidence="1 2">
    <name type="scientific">Laccaria amethystina LaAM-08-1</name>
    <dbReference type="NCBI Taxonomy" id="1095629"/>
    <lineage>
        <taxon>Eukaryota</taxon>
        <taxon>Fungi</taxon>
        <taxon>Dikarya</taxon>
        <taxon>Basidiomycota</taxon>
        <taxon>Agaricomycotina</taxon>
        <taxon>Agaricomycetes</taxon>
        <taxon>Agaricomycetidae</taxon>
        <taxon>Agaricales</taxon>
        <taxon>Agaricineae</taxon>
        <taxon>Hydnangiaceae</taxon>
        <taxon>Laccaria</taxon>
    </lineage>
</organism>
<evidence type="ECO:0000313" key="2">
    <source>
        <dbReference type="Proteomes" id="UP000054477"/>
    </source>
</evidence>
<sequence length="122" mass="13929">MVAQRSVEEDREIRRCRCKGKEKGGKLRARKWKKEEYEVVKLIEAKRIQGSLSGGTYGQTWTSIARDFLPIMASSVSKKDLNGEEILDSDVHADEIVTQADDFSWDQLLLRVLDGDEEDNIV</sequence>
<dbReference type="HOGENOM" id="CLU_2027099_0_0_1"/>
<evidence type="ECO:0000313" key="1">
    <source>
        <dbReference type="EMBL" id="KIK05652.1"/>
    </source>
</evidence>
<gene>
    <name evidence="1" type="ORF">K443DRAFT_120428</name>
</gene>
<reference evidence="2" key="2">
    <citation type="submission" date="2015-01" db="EMBL/GenBank/DDBJ databases">
        <title>Evolutionary Origins and Diversification of the Mycorrhizal Mutualists.</title>
        <authorList>
            <consortium name="DOE Joint Genome Institute"/>
            <consortium name="Mycorrhizal Genomics Consortium"/>
            <person name="Kohler A."/>
            <person name="Kuo A."/>
            <person name="Nagy L.G."/>
            <person name="Floudas D."/>
            <person name="Copeland A."/>
            <person name="Barry K.W."/>
            <person name="Cichocki N."/>
            <person name="Veneault-Fourrey C."/>
            <person name="LaButti K."/>
            <person name="Lindquist E.A."/>
            <person name="Lipzen A."/>
            <person name="Lundell T."/>
            <person name="Morin E."/>
            <person name="Murat C."/>
            <person name="Riley R."/>
            <person name="Ohm R."/>
            <person name="Sun H."/>
            <person name="Tunlid A."/>
            <person name="Henrissat B."/>
            <person name="Grigoriev I.V."/>
            <person name="Hibbett D.S."/>
            <person name="Martin F."/>
        </authorList>
    </citation>
    <scope>NUCLEOTIDE SEQUENCE [LARGE SCALE GENOMIC DNA]</scope>
    <source>
        <strain evidence="2">LaAM-08-1</strain>
    </source>
</reference>
<dbReference type="EMBL" id="KN838558">
    <property type="protein sequence ID" value="KIK05652.1"/>
    <property type="molecule type" value="Genomic_DNA"/>
</dbReference>
<proteinExistence type="predicted"/>
<accession>A0A0C9Y623</accession>
<dbReference type="Proteomes" id="UP000054477">
    <property type="component" value="Unassembled WGS sequence"/>
</dbReference>
<name>A0A0C9Y623_9AGAR</name>
<dbReference type="AlphaFoldDB" id="A0A0C9Y623"/>
<reference evidence="1 2" key="1">
    <citation type="submission" date="2014-04" db="EMBL/GenBank/DDBJ databases">
        <authorList>
            <consortium name="DOE Joint Genome Institute"/>
            <person name="Kuo A."/>
            <person name="Kohler A."/>
            <person name="Nagy L.G."/>
            <person name="Floudas D."/>
            <person name="Copeland A."/>
            <person name="Barry K.W."/>
            <person name="Cichocki N."/>
            <person name="Veneault-Fourrey C."/>
            <person name="LaButti K."/>
            <person name="Lindquist E.A."/>
            <person name="Lipzen A."/>
            <person name="Lundell T."/>
            <person name="Morin E."/>
            <person name="Murat C."/>
            <person name="Sun H."/>
            <person name="Tunlid A."/>
            <person name="Henrissat B."/>
            <person name="Grigoriev I.V."/>
            <person name="Hibbett D.S."/>
            <person name="Martin F."/>
            <person name="Nordberg H.P."/>
            <person name="Cantor M.N."/>
            <person name="Hua S.X."/>
        </authorList>
    </citation>
    <scope>NUCLEOTIDE SEQUENCE [LARGE SCALE GENOMIC DNA]</scope>
    <source>
        <strain evidence="1 2">LaAM-08-1</strain>
    </source>
</reference>
<protein>
    <submittedName>
        <fullName evidence="1">Uncharacterized protein</fullName>
    </submittedName>
</protein>
<dbReference type="OrthoDB" id="3062869at2759"/>
<keyword evidence="2" id="KW-1185">Reference proteome</keyword>